<accession>A0ABT5HSY1</accession>
<feature type="domain" description="FlgD/Vpr Ig-like" evidence="7">
    <location>
        <begin position="111"/>
        <end position="180"/>
    </location>
</feature>
<dbReference type="InterPro" id="IPR025963">
    <property type="entry name" value="FLgD_Tudor"/>
</dbReference>
<evidence type="ECO:0000256" key="5">
    <source>
        <dbReference type="RuleBase" id="RU362076"/>
    </source>
</evidence>
<organism evidence="9 10">
    <name type="scientific">Asticcacaulis aquaticus</name>
    <dbReference type="NCBI Taxonomy" id="2984212"/>
    <lineage>
        <taxon>Bacteria</taxon>
        <taxon>Pseudomonadati</taxon>
        <taxon>Pseudomonadota</taxon>
        <taxon>Alphaproteobacteria</taxon>
        <taxon>Caulobacterales</taxon>
        <taxon>Caulobacteraceae</taxon>
        <taxon>Asticcacaulis</taxon>
    </lineage>
</organism>
<dbReference type="InterPro" id="IPR005648">
    <property type="entry name" value="FlgD"/>
</dbReference>
<keyword evidence="3 5" id="KW-1005">Bacterial flagellum biogenesis</keyword>
<protein>
    <recommendedName>
        <fullName evidence="2 5">Basal-body rod modification protein FlgD</fullName>
    </recommendedName>
</protein>
<dbReference type="Pfam" id="PF13860">
    <property type="entry name" value="FlgD_ig"/>
    <property type="match status" value="1"/>
</dbReference>
<reference evidence="9 10" key="1">
    <citation type="submission" date="2023-01" db="EMBL/GenBank/DDBJ databases">
        <title>Novel species of the genus Asticcacaulis isolated from rivers.</title>
        <authorList>
            <person name="Lu H."/>
        </authorList>
    </citation>
    <scope>NUCLEOTIDE SEQUENCE [LARGE SCALE GENOMIC DNA]</scope>
    <source>
        <strain evidence="9 10">BYS171W</strain>
    </source>
</reference>
<keyword evidence="9" id="KW-0966">Cell projection</keyword>
<evidence type="ECO:0000259" key="7">
    <source>
        <dbReference type="Pfam" id="PF13860"/>
    </source>
</evidence>
<evidence type="ECO:0000256" key="3">
    <source>
        <dbReference type="ARBA" id="ARBA00022795"/>
    </source>
</evidence>
<evidence type="ECO:0000259" key="8">
    <source>
        <dbReference type="Pfam" id="PF13861"/>
    </source>
</evidence>
<dbReference type="InterPro" id="IPR025965">
    <property type="entry name" value="FlgD/Vpr_Ig-like"/>
</dbReference>
<sequence length="228" mass="23867">MVTAVSNSTTTTSTTGTTTDTSTTSASSLATTYETFLGLLTAQIKNQDPLSPMDSTEWTNQLVQYSSVEQQLKSNEYLKALVGLGSGSIANSVNMIGKTAIADIDTQSYTDQPLTWHYELASTASSVQAEILDADGNTIWKGDASSMTKGDNSFTWDGKDSSGKTVSEGNYTLKITATNSSGATIANAISVQAPVTSTELIDGEIVLKMAQSLIALSSISGVKETTDA</sequence>
<dbReference type="EMBL" id="JAQQKX010000005">
    <property type="protein sequence ID" value="MDC7683176.1"/>
    <property type="molecule type" value="Genomic_DNA"/>
</dbReference>
<keyword evidence="10" id="KW-1185">Reference proteome</keyword>
<dbReference type="Pfam" id="PF13861">
    <property type="entry name" value="FLgD_tudor"/>
    <property type="match status" value="1"/>
</dbReference>
<dbReference type="Proteomes" id="UP001214854">
    <property type="component" value="Unassembled WGS sequence"/>
</dbReference>
<dbReference type="Gene3D" id="2.60.40.4070">
    <property type="match status" value="1"/>
</dbReference>
<evidence type="ECO:0000313" key="9">
    <source>
        <dbReference type="EMBL" id="MDC7683176.1"/>
    </source>
</evidence>
<keyword evidence="9" id="KW-0969">Cilium</keyword>
<feature type="region of interest" description="Disordered" evidence="6">
    <location>
        <begin position="1"/>
        <end position="24"/>
    </location>
</feature>
<dbReference type="RefSeq" id="WP_272747655.1">
    <property type="nucleotide sequence ID" value="NZ_JAQQKX010000005.1"/>
</dbReference>
<comment type="function">
    <text evidence="4 5">Required for flagellar hook formation. May act as a scaffolding protein.</text>
</comment>
<dbReference type="Gene3D" id="2.30.30.910">
    <property type="match status" value="1"/>
</dbReference>
<evidence type="ECO:0000256" key="6">
    <source>
        <dbReference type="SAM" id="MobiDB-lite"/>
    </source>
</evidence>
<evidence type="ECO:0000313" key="10">
    <source>
        <dbReference type="Proteomes" id="UP001214854"/>
    </source>
</evidence>
<comment type="similarity">
    <text evidence="1 5">Belongs to the FlgD family.</text>
</comment>
<dbReference type="Pfam" id="PF03963">
    <property type="entry name" value="FlgD"/>
    <property type="match status" value="1"/>
</dbReference>
<proteinExistence type="inferred from homology"/>
<name>A0ABT5HSY1_9CAUL</name>
<evidence type="ECO:0000256" key="2">
    <source>
        <dbReference type="ARBA" id="ARBA00016013"/>
    </source>
</evidence>
<gene>
    <name evidence="9" type="ORF">PQU92_07800</name>
</gene>
<keyword evidence="9" id="KW-0282">Flagellum</keyword>
<feature type="domain" description="FlgD Tudor-like" evidence="8">
    <location>
        <begin position="91"/>
        <end position="219"/>
    </location>
</feature>
<comment type="caution">
    <text evidence="9">The sequence shown here is derived from an EMBL/GenBank/DDBJ whole genome shotgun (WGS) entry which is preliminary data.</text>
</comment>
<evidence type="ECO:0000256" key="4">
    <source>
        <dbReference type="ARBA" id="ARBA00024746"/>
    </source>
</evidence>
<evidence type="ECO:0000256" key="1">
    <source>
        <dbReference type="ARBA" id="ARBA00010577"/>
    </source>
</evidence>